<dbReference type="PANTHER" id="PTHR12821">
    <property type="entry name" value="BYSTIN"/>
    <property type="match status" value="1"/>
</dbReference>
<dbReference type="Proteomes" id="UP001201980">
    <property type="component" value="Unassembled WGS sequence"/>
</dbReference>
<accession>A0AAD5RUJ9</accession>
<evidence type="ECO:0000313" key="4">
    <source>
        <dbReference type="Proteomes" id="UP001201980"/>
    </source>
</evidence>
<name>A0AAD5RUJ9_9PEZI</name>
<dbReference type="GO" id="GO:0006364">
    <property type="term" value="P:rRNA processing"/>
    <property type="evidence" value="ECO:0007669"/>
    <property type="project" value="TreeGrafter"/>
</dbReference>
<organism evidence="3 4">
    <name type="scientific">Zalerion maritima</name>
    <dbReference type="NCBI Taxonomy" id="339359"/>
    <lineage>
        <taxon>Eukaryota</taxon>
        <taxon>Fungi</taxon>
        <taxon>Dikarya</taxon>
        <taxon>Ascomycota</taxon>
        <taxon>Pezizomycotina</taxon>
        <taxon>Sordariomycetes</taxon>
        <taxon>Lulworthiomycetidae</taxon>
        <taxon>Lulworthiales</taxon>
        <taxon>Lulworthiaceae</taxon>
        <taxon>Zalerion</taxon>
    </lineage>
</organism>
<comment type="similarity">
    <text evidence="1">Belongs to the bystin family.</text>
</comment>
<comment type="caution">
    <text evidence="3">The sequence shown here is derived from an EMBL/GenBank/DDBJ whole genome shotgun (WGS) entry which is preliminary data.</text>
</comment>
<dbReference type="GO" id="GO:0030515">
    <property type="term" value="F:snoRNA binding"/>
    <property type="evidence" value="ECO:0007669"/>
    <property type="project" value="TreeGrafter"/>
</dbReference>
<dbReference type="PANTHER" id="PTHR12821:SF0">
    <property type="entry name" value="BYSTIN"/>
    <property type="match status" value="1"/>
</dbReference>
<dbReference type="GO" id="GO:0030688">
    <property type="term" value="C:preribosome, small subunit precursor"/>
    <property type="evidence" value="ECO:0007669"/>
    <property type="project" value="TreeGrafter"/>
</dbReference>
<feature type="region of interest" description="Disordered" evidence="2">
    <location>
        <begin position="183"/>
        <end position="203"/>
    </location>
</feature>
<keyword evidence="4" id="KW-1185">Reference proteome</keyword>
<evidence type="ECO:0000313" key="3">
    <source>
        <dbReference type="EMBL" id="KAJ2903758.1"/>
    </source>
</evidence>
<feature type="compositionally biased region" description="Basic and acidic residues" evidence="2">
    <location>
        <begin position="154"/>
        <end position="166"/>
    </location>
</feature>
<dbReference type="InterPro" id="IPR007955">
    <property type="entry name" value="Bystin"/>
</dbReference>
<sequence length="504" mass="56859">MTNKSPERMPKTTTPRGRKRHNPLEDDILATGPLRQNGHKKRKSRDENESQHVDSKQSKTVLELSRILAGEDQEDSEPGATAQPDQFGLESRFGQGSDKEIKVEEEYEEWDGIDGNGGEDDEIEQAELDPKDREDFDRIFPPNKEEDDLLKYGWDGKPKDAAPEEGETRNLGDIIMQKIREVEGRQRQGTHSHHGQDAMEDDEDVELDPKIAESMEKLGLFLSRYKSGKVPKLVGVLPQAPLWEEYLEIANHPEWSPHAVERVTRTFISAKGDIAATYLENVLLPRFRQEIGEFNKVHRQIYNAIEKSLFKSVAFFTGFLFPLVFDGCTVKEAKVIASIMSQNKIPLLTGCVGLEKMCEVAAQEASSTGELASASNMFIKTLIEKRYAMPFQVIDSLVFHFLRTRSTDPASVRPGDSKDDIDAKGVRLRLPLVWHEALHIFAELYKNDITEDQREELLDLLQTHGHPKFASATRKELLAGRGRGVPAAMPDRPIDGDDTMMIDG</sequence>
<feature type="region of interest" description="Disordered" evidence="2">
    <location>
        <begin position="480"/>
        <end position="504"/>
    </location>
</feature>
<dbReference type="EMBL" id="JAKWBI020000072">
    <property type="protein sequence ID" value="KAJ2903758.1"/>
    <property type="molecule type" value="Genomic_DNA"/>
</dbReference>
<reference evidence="3" key="1">
    <citation type="submission" date="2022-07" db="EMBL/GenBank/DDBJ databases">
        <title>Draft genome sequence of Zalerion maritima ATCC 34329, a (micro)plastics degrading marine fungus.</title>
        <authorList>
            <person name="Paco A."/>
            <person name="Goncalves M.F.M."/>
            <person name="Rocha-Santos T.A.P."/>
            <person name="Alves A."/>
        </authorList>
    </citation>
    <scope>NUCLEOTIDE SEQUENCE</scope>
    <source>
        <strain evidence="3">ATCC 34329</strain>
    </source>
</reference>
<feature type="compositionally biased region" description="Basic and acidic residues" evidence="2">
    <location>
        <begin position="128"/>
        <end position="138"/>
    </location>
</feature>
<feature type="region of interest" description="Disordered" evidence="2">
    <location>
        <begin position="1"/>
        <end position="166"/>
    </location>
</feature>
<dbReference type="GO" id="GO:0005730">
    <property type="term" value="C:nucleolus"/>
    <property type="evidence" value="ECO:0007669"/>
    <property type="project" value="TreeGrafter"/>
</dbReference>
<feature type="compositionally biased region" description="Basic and acidic residues" evidence="2">
    <location>
        <begin position="44"/>
        <end position="57"/>
    </location>
</feature>
<protein>
    <submittedName>
        <fullName evidence="3">Bystin</fullName>
    </submittedName>
</protein>
<proteinExistence type="inferred from homology"/>
<feature type="compositionally biased region" description="Acidic residues" evidence="2">
    <location>
        <begin position="105"/>
        <end position="127"/>
    </location>
</feature>
<evidence type="ECO:0000256" key="2">
    <source>
        <dbReference type="SAM" id="MobiDB-lite"/>
    </source>
</evidence>
<gene>
    <name evidence="3" type="ORF">MKZ38_009410</name>
</gene>
<dbReference type="AlphaFoldDB" id="A0AAD5RUJ9"/>
<evidence type="ECO:0000256" key="1">
    <source>
        <dbReference type="ARBA" id="ARBA00007114"/>
    </source>
</evidence>
<dbReference type="GO" id="GO:0005737">
    <property type="term" value="C:cytoplasm"/>
    <property type="evidence" value="ECO:0007669"/>
    <property type="project" value="TreeGrafter"/>
</dbReference>
<feature type="compositionally biased region" description="Basic and acidic residues" evidence="2">
    <location>
        <begin position="1"/>
        <end position="10"/>
    </location>
</feature>
<dbReference type="Pfam" id="PF05291">
    <property type="entry name" value="Bystin"/>
    <property type="match status" value="1"/>
</dbReference>